<keyword evidence="1 5" id="KW-0689">Ribosomal protein</keyword>
<dbReference type="Gene3D" id="3.90.930.12">
    <property type="entry name" value="Ribosomal protein L6, alpha-beta domain"/>
    <property type="match status" value="2"/>
</dbReference>
<dbReference type="GO" id="GO:0019843">
    <property type="term" value="F:rRNA binding"/>
    <property type="evidence" value="ECO:0007669"/>
    <property type="project" value="UniProtKB-UniRule"/>
</dbReference>
<dbReference type="EMBL" id="DTHJ01000130">
    <property type="protein sequence ID" value="HHS63168.1"/>
    <property type="molecule type" value="Genomic_DNA"/>
</dbReference>
<dbReference type="NCBIfam" id="TIGR03654">
    <property type="entry name" value="L6_bact"/>
    <property type="match status" value="1"/>
</dbReference>
<dbReference type="InterPro" id="IPR000702">
    <property type="entry name" value="Ribosomal_uL6-like"/>
</dbReference>
<comment type="function">
    <text evidence="6">This protein binds to the 23S rRNA, and is important in its secondary structure. It is located near the subunit interface in the base of the L7/L12 stalk, and near the tRNA binding site of the peptidyltransferase center.</text>
</comment>
<protein>
    <recommendedName>
        <fullName evidence="3 4">50S ribosomal protein L6</fullName>
    </recommendedName>
</protein>
<gene>
    <name evidence="8" type="ORF">ENV70_06115</name>
</gene>
<dbReference type="InterPro" id="IPR019906">
    <property type="entry name" value="Ribosomal_uL6_bac-type"/>
</dbReference>
<sequence length="191" mass="20932">MAKLRTKPIAIPDKVHLEVNGQEVKVKGPLGELKMTASNYVHLVLKDKMITVLTADESKLAQGIQGTTRTLILNMIKGVTEGYSKTLIIQGTGYRAQPTSGGIQLFLGFTKPVTVELPPAIKVEMQTVKSADKGDLTHITLKSIDKQLLGDIAAKIRRIRPPDPYKHKGIRYANEVLRKKVGKRAVGQTAQ</sequence>
<evidence type="ECO:0000256" key="5">
    <source>
        <dbReference type="RuleBase" id="RU003869"/>
    </source>
</evidence>
<dbReference type="PANTHER" id="PTHR11655:SF14">
    <property type="entry name" value="LARGE RIBOSOMAL SUBUNIT PROTEIN UL6M"/>
    <property type="match status" value="1"/>
</dbReference>
<organism evidence="8">
    <name type="scientific">candidate division WOR-3 bacterium</name>
    <dbReference type="NCBI Taxonomy" id="2052148"/>
    <lineage>
        <taxon>Bacteria</taxon>
        <taxon>Bacteria division WOR-3</taxon>
    </lineage>
</organism>
<dbReference type="InterPro" id="IPR020040">
    <property type="entry name" value="Ribosomal_uL6_a/b-dom"/>
</dbReference>
<evidence type="ECO:0000256" key="6">
    <source>
        <dbReference type="RuleBase" id="RU003870"/>
    </source>
</evidence>
<dbReference type="PIRSF" id="PIRSF002162">
    <property type="entry name" value="Ribosomal_L6"/>
    <property type="match status" value="1"/>
</dbReference>
<dbReference type="InterPro" id="IPR036789">
    <property type="entry name" value="Ribosomal_uL6-like_a/b-dom_sf"/>
</dbReference>
<evidence type="ECO:0000256" key="1">
    <source>
        <dbReference type="ARBA" id="ARBA00022980"/>
    </source>
</evidence>
<feature type="domain" description="Large ribosomal subunit protein uL6 alpha-beta" evidence="7">
    <location>
        <begin position="11"/>
        <end position="82"/>
    </location>
</feature>
<reference evidence="8" key="1">
    <citation type="journal article" date="2020" name="mSystems">
        <title>Genome- and Community-Level Interaction Insights into Carbon Utilization and Element Cycling Functions of Hydrothermarchaeota in Hydrothermal Sediment.</title>
        <authorList>
            <person name="Zhou Z."/>
            <person name="Liu Y."/>
            <person name="Xu W."/>
            <person name="Pan J."/>
            <person name="Luo Z.H."/>
            <person name="Li M."/>
        </authorList>
    </citation>
    <scope>NUCLEOTIDE SEQUENCE [LARGE SCALE GENOMIC DNA]</scope>
    <source>
        <strain evidence="8">SpSt-783</strain>
    </source>
</reference>
<comment type="similarity">
    <text evidence="5">Belongs to the universal ribosomal protein uL6 family.</text>
</comment>
<evidence type="ECO:0000256" key="4">
    <source>
        <dbReference type="NCBIfam" id="TIGR03654"/>
    </source>
</evidence>
<name>A0A7C6EKR8_UNCW3</name>
<keyword evidence="6" id="KW-0699">rRNA-binding</keyword>
<accession>A0A7C6EKR8</accession>
<feature type="domain" description="Large ribosomal subunit protein uL6 alpha-beta" evidence="7">
    <location>
        <begin position="91"/>
        <end position="172"/>
    </location>
</feature>
<dbReference type="GO" id="GO:0003735">
    <property type="term" value="F:structural constituent of ribosome"/>
    <property type="evidence" value="ECO:0007669"/>
    <property type="project" value="UniProtKB-UniRule"/>
</dbReference>
<evidence type="ECO:0000256" key="3">
    <source>
        <dbReference type="ARBA" id="ARBA00035454"/>
    </source>
</evidence>
<dbReference type="Pfam" id="PF00347">
    <property type="entry name" value="Ribosomal_L6"/>
    <property type="match status" value="2"/>
</dbReference>
<dbReference type="SUPFAM" id="SSF56053">
    <property type="entry name" value="Ribosomal protein L6"/>
    <property type="match status" value="2"/>
</dbReference>
<keyword evidence="6" id="KW-0694">RNA-binding</keyword>
<dbReference type="GO" id="GO:0002181">
    <property type="term" value="P:cytoplasmic translation"/>
    <property type="evidence" value="ECO:0007669"/>
    <property type="project" value="TreeGrafter"/>
</dbReference>
<evidence type="ECO:0000256" key="2">
    <source>
        <dbReference type="ARBA" id="ARBA00023274"/>
    </source>
</evidence>
<dbReference type="GO" id="GO:0022625">
    <property type="term" value="C:cytosolic large ribosomal subunit"/>
    <property type="evidence" value="ECO:0007669"/>
    <property type="project" value="UniProtKB-UniRule"/>
</dbReference>
<dbReference type="PANTHER" id="PTHR11655">
    <property type="entry name" value="60S/50S RIBOSOMAL PROTEIN L6/L9"/>
    <property type="match status" value="1"/>
</dbReference>
<evidence type="ECO:0000313" key="8">
    <source>
        <dbReference type="EMBL" id="HHS63168.1"/>
    </source>
</evidence>
<comment type="caution">
    <text evidence="8">The sequence shown here is derived from an EMBL/GenBank/DDBJ whole genome shotgun (WGS) entry which is preliminary data.</text>
</comment>
<dbReference type="PRINTS" id="PR00059">
    <property type="entry name" value="RIBOSOMALL6"/>
</dbReference>
<proteinExistence type="inferred from homology"/>
<keyword evidence="2 5" id="KW-0687">Ribonucleoprotein</keyword>
<dbReference type="AlphaFoldDB" id="A0A7C6EKR8"/>
<evidence type="ECO:0000259" key="7">
    <source>
        <dbReference type="Pfam" id="PF00347"/>
    </source>
</evidence>